<evidence type="ECO:0000313" key="19">
    <source>
        <dbReference type="Proteomes" id="UP000182089"/>
    </source>
</evidence>
<dbReference type="EMBL" id="FOCC01000008">
    <property type="protein sequence ID" value="SEM77001.1"/>
    <property type="molecule type" value="Genomic_DNA"/>
</dbReference>
<evidence type="ECO:0000256" key="3">
    <source>
        <dbReference type="ARBA" id="ARBA00012374"/>
    </source>
</evidence>
<comment type="catalytic activity">
    <reaction evidence="16 17">
        <text>di-trans,octa-cis-undecaprenyl diphosphate + H2O = di-trans,octa-cis-undecaprenyl phosphate + phosphate + H(+)</text>
        <dbReference type="Rhea" id="RHEA:28094"/>
        <dbReference type="ChEBI" id="CHEBI:15377"/>
        <dbReference type="ChEBI" id="CHEBI:15378"/>
        <dbReference type="ChEBI" id="CHEBI:43474"/>
        <dbReference type="ChEBI" id="CHEBI:58405"/>
        <dbReference type="ChEBI" id="CHEBI:60392"/>
        <dbReference type="EC" id="3.6.1.27"/>
    </reaction>
</comment>
<evidence type="ECO:0000256" key="14">
    <source>
        <dbReference type="ARBA" id="ARBA00032707"/>
    </source>
</evidence>
<gene>
    <name evidence="17" type="primary">uppP</name>
    <name evidence="18" type="ORF">SAMN05216431_10893</name>
</gene>
<evidence type="ECO:0000256" key="9">
    <source>
        <dbReference type="ARBA" id="ARBA00022984"/>
    </source>
</evidence>
<dbReference type="NCBIfam" id="NF001389">
    <property type="entry name" value="PRK00281.1-2"/>
    <property type="match status" value="1"/>
</dbReference>
<evidence type="ECO:0000256" key="5">
    <source>
        <dbReference type="ARBA" id="ARBA00022475"/>
    </source>
</evidence>
<evidence type="ECO:0000256" key="17">
    <source>
        <dbReference type="HAMAP-Rule" id="MF_01006"/>
    </source>
</evidence>
<evidence type="ECO:0000313" key="18">
    <source>
        <dbReference type="EMBL" id="SEM77001.1"/>
    </source>
</evidence>
<dbReference type="PANTHER" id="PTHR30622:SF3">
    <property type="entry name" value="UNDECAPRENYL-DIPHOSPHATASE"/>
    <property type="match status" value="1"/>
</dbReference>
<dbReference type="Pfam" id="PF02673">
    <property type="entry name" value="BacA"/>
    <property type="match status" value="1"/>
</dbReference>
<evidence type="ECO:0000256" key="12">
    <source>
        <dbReference type="ARBA" id="ARBA00023251"/>
    </source>
</evidence>
<keyword evidence="11 17" id="KW-0472">Membrane</keyword>
<evidence type="ECO:0000256" key="10">
    <source>
        <dbReference type="ARBA" id="ARBA00022989"/>
    </source>
</evidence>
<dbReference type="NCBIfam" id="NF001390">
    <property type="entry name" value="PRK00281.1-4"/>
    <property type="match status" value="1"/>
</dbReference>
<dbReference type="NCBIfam" id="TIGR00753">
    <property type="entry name" value="undec_PP_bacA"/>
    <property type="match status" value="1"/>
</dbReference>
<feature type="transmembrane region" description="Helical" evidence="17">
    <location>
        <begin position="94"/>
        <end position="114"/>
    </location>
</feature>
<accession>A0ABY1ACB1</accession>
<reference evidence="18 19" key="1">
    <citation type="submission" date="2016-10" db="EMBL/GenBank/DDBJ databases">
        <authorList>
            <person name="Varghese N."/>
            <person name="Submissions S."/>
        </authorList>
    </citation>
    <scope>NUCLEOTIDE SEQUENCE [LARGE SCALE GENOMIC DNA]</scope>
    <source>
        <strain evidence="18 19">WC1T17</strain>
    </source>
</reference>
<feature type="transmembrane region" description="Helical" evidence="17">
    <location>
        <begin position="161"/>
        <end position="178"/>
    </location>
</feature>
<evidence type="ECO:0000256" key="15">
    <source>
        <dbReference type="ARBA" id="ARBA00032932"/>
    </source>
</evidence>
<keyword evidence="6 17" id="KW-0812">Transmembrane</keyword>
<evidence type="ECO:0000256" key="13">
    <source>
        <dbReference type="ARBA" id="ARBA00023316"/>
    </source>
</evidence>
<dbReference type="Proteomes" id="UP000182089">
    <property type="component" value="Unassembled WGS sequence"/>
</dbReference>
<evidence type="ECO:0000256" key="6">
    <source>
        <dbReference type="ARBA" id="ARBA00022692"/>
    </source>
</evidence>
<dbReference type="EC" id="3.6.1.27" evidence="3 17"/>
<sequence>MLIELIKSFLFGIVEGITEWLPISSTGHMILLDQFVKLDVSKSFYSMFEVVIQLGAIMAVVVIYWSKIWPFHKSKQQGFLAPQGIWKYLDRDIFIMWIKIFIACLPAGIIGVLFNDTFEKLFYNPVSVAIALIVFGVAFIWIETVNQHRRPKINSIADLSYYTVVMIGFFQLIAAIFPGTSRSGATIVGALILGVSRTVAAEFTFFLAIPVMFGAALFKLLKFGLVFSTTEIWIMLVGLITAFVSSIVVIKFLMQYIKKHDFKIFGWYRIALGILVLLYFLVIK</sequence>
<evidence type="ECO:0000256" key="11">
    <source>
        <dbReference type="ARBA" id="ARBA00023136"/>
    </source>
</evidence>
<evidence type="ECO:0000256" key="16">
    <source>
        <dbReference type="ARBA" id="ARBA00047594"/>
    </source>
</evidence>
<feature type="transmembrane region" description="Helical" evidence="17">
    <location>
        <begin position="121"/>
        <end position="141"/>
    </location>
</feature>
<dbReference type="InterPro" id="IPR003824">
    <property type="entry name" value="UppP"/>
</dbReference>
<comment type="similarity">
    <text evidence="2 17">Belongs to the UppP family.</text>
</comment>
<keyword evidence="13 17" id="KW-0961">Cell wall biogenesis/degradation</keyword>
<keyword evidence="7 17" id="KW-0378">Hydrolase</keyword>
<dbReference type="NCBIfam" id="NF001391">
    <property type="entry name" value="PRK00281.1-5"/>
    <property type="match status" value="1"/>
</dbReference>
<evidence type="ECO:0000256" key="7">
    <source>
        <dbReference type="ARBA" id="ARBA00022801"/>
    </source>
</evidence>
<protein>
    <recommendedName>
        <fullName evidence="4 17">Undecaprenyl-diphosphatase</fullName>
        <ecNumber evidence="3 17">3.6.1.27</ecNumber>
    </recommendedName>
    <alternativeName>
        <fullName evidence="15 17">Bacitracin resistance protein</fullName>
    </alternativeName>
    <alternativeName>
        <fullName evidence="14 17">Undecaprenyl pyrophosphate phosphatase</fullName>
    </alternativeName>
</protein>
<comment type="subcellular location">
    <subcellularLocation>
        <location evidence="1 17">Cell membrane</location>
        <topology evidence="1 17">Multi-pass membrane protein</topology>
    </subcellularLocation>
</comment>
<keyword evidence="10 17" id="KW-1133">Transmembrane helix</keyword>
<keyword evidence="8 17" id="KW-0133">Cell shape</keyword>
<feature type="transmembrane region" description="Helical" evidence="17">
    <location>
        <begin position="232"/>
        <end position="254"/>
    </location>
</feature>
<dbReference type="HAMAP" id="MF_01006">
    <property type="entry name" value="Undec_diphosphatase"/>
    <property type="match status" value="1"/>
</dbReference>
<name>A0ABY1ACB1_9LACO</name>
<comment type="miscellaneous">
    <text evidence="17">Bacitracin is thought to be involved in the inhibition of peptidoglycan synthesis by sequestering undecaprenyl diphosphate, thereby reducing the pool of lipid carrier available.</text>
</comment>
<evidence type="ECO:0000256" key="1">
    <source>
        <dbReference type="ARBA" id="ARBA00004651"/>
    </source>
</evidence>
<comment type="function">
    <text evidence="17">Catalyzes the dephosphorylation of undecaprenyl diphosphate (UPP). Confers resistance to bacitracin.</text>
</comment>
<evidence type="ECO:0000256" key="2">
    <source>
        <dbReference type="ARBA" id="ARBA00010621"/>
    </source>
</evidence>
<evidence type="ECO:0000256" key="8">
    <source>
        <dbReference type="ARBA" id="ARBA00022960"/>
    </source>
</evidence>
<feature type="transmembrane region" description="Helical" evidence="17">
    <location>
        <begin position="199"/>
        <end position="220"/>
    </location>
</feature>
<organism evidence="18 19">
    <name type="scientific">Ligilactobacillus ruminis</name>
    <dbReference type="NCBI Taxonomy" id="1623"/>
    <lineage>
        <taxon>Bacteria</taxon>
        <taxon>Bacillati</taxon>
        <taxon>Bacillota</taxon>
        <taxon>Bacilli</taxon>
        <taxon>Lactobacillales</taxon>
        <taxon>Lactobacillaceae</taxon>
        <taxon>Ligilactobacillus</taxon>
    </lineage>
</organism>
<keyword evidence="5 17" id="KW-1003">Cell membrane</keyword>
<proteinExistence type="inferred from homology"/>
<feature type="transmembrane region" description="Helical" evidence="17">
    <location>
        <begin position="44"/>
        <end position="65"/>
    </location>
</feature>
<keyword evidence="9 17" id="KW-0573">Peptidoglycan synthesis</keyword>
<evidence type="ECO:0000256" key="4">
    <source>
        <dbReference type="ARBA" id="ARBA00021581"/>
    </source>
</evidence>
<feature type="transmembrane region" description="Helical" evidence="17">
    <location>
        <begin position="266"/>
        <end position="283"/>
    </location>
</feature>
<dbReference type="PANTHER" id="PTHR30622">
    <property type="entry name" value="UNDECAPRENYL-DIPHOSPHATASE"/>
    <property type="match status" value="1"/>
</dbReference>
<keyword evidence="12 17" id="KW-0046">Antibiotic resistance</keyword>
<comment type="caution">
    <text evidence="18">The sequence shown here is derived from an EMBL/GenBank/DDBJ whole genome shotgun (WGS) entry which is preliminary data.</text>
</comment>